<feature type="region of interest" description="Disordered" evidence="1">
    <location>
        <begin position="290"/>
        <end position="332"/>
    </location>
</feature>
<protein>
    <submittedName>
        <fullName evidence="2">Uncharacterized protein</fullName>
    </submittedName>
</protein>
<dbReference type="Proteomes" id="UP000076420">
    <property type="component" value="Unassembled WGS sequence"/>
</dbReference>
<name>A0A2C9L7W8_BIOGL</name>
<gene>
    <name evidence="2" type="primary">106069548</name>
</gene>
<evidence type="ECO:0000313" key="3">
    <source>
        <dbReference type="Proteomes" id="UP000076420"/>
    </source>
</evidence>
<dbReference type="VEuPathDB" id="VectorBase:BGLAX_051917"/>
<dbReference type="RefSeq" id="XP_013084702.2">
    <property type="nucleotide sequence ID" value="XM_013229248.2"/>
</dbReference>
<proteinExistence type="predicted"/>
<evidence type="ECO:0000256" key="1">
    <source>
        <dbReference type="SAM" id="MobiDB-lite"/>
    </source>
</evidence>
<dbReference type="AlphaFoldDB" id="A0A2C9L7W8"/>
<reference evidence="2" key="1">
    <citation type="submission" date="2020-05" db="UniProtKB">
        <authorList>
            <consortium name="EnsemblMetazoa"/>
        </authorList>
    </citation>
    <scope>IDENTIFICATION</scope>
    <source>
        <strain evidence="2">BB02</strain>
    </source>
</reference>
<organism evidence="2 3">
    <name type="scientific">Biomphalaria glabrata</name>
    <name type="common">Bloodfluke planorb</name>
    <name type="synonym">Freshwater snail</name>
    <dbReference type="NCBI Taxonomy" id="6526"/>
    <lineage>
        <taxon>Eukaryota</taxon>
        <taxon>Metazoa</taxon>
        <taxon>Spiralia</taxon>
        <taxon>Lophotrochozoa</taxon>
        <taxon>Mollusca</taxon>
        <taxon>Gastropoda</taxon>
        <taxon>Heterobranchia</taxon>
        <taxon>Euthyneura</taxon>
        <taxon>Panpulmonata</taxon>
        <taxon>Hygrophila</taxon>
        <taxon>Lymnaeoidea</taxon>
        <taxon>Planorbidae</taxon>
        <taxon>Biomphalaria</taxon>
    </lineage>
</organism>
<accession>A0A2C9L7W8</accession>
<sequence>MSSLLHWFQKRRSLSEETTKDKMLGFQITVTKKGRGNHGSREVTMKKQKSLPARPNYPQFYLDSDNYDTLYDHQENMYNQYARLYGNRDSMYDIHNPDFIMGYQPIWNCQRNVSEQLNLNHPCFYNAKKLHPLQFSNKVPATSGLVLRNSFSQQRHLGELKARRRSDSLFNYVPKAFGDQDASKILNGERKDDILTSRMSLPALSATHERRSGPGSTKVTSNCVTINLSSRKNDNSKRFARTCSLDRPTFPDVDEESLDLNENDGVSHFFFTPAMLIEDKMEDKENQEAFNNNKDVTDNDKDAKDNDTDVTDNDKDVTDNDNYNINSKSADEEVSNILKEFENIDRENSRISVCSKNIVARQEFLY</sequence>
<dbReference type="EnsemblMetazoa" id="BGLB027901-RA">
    <property type="protein sequence ID" value="BGLB027901-PA"/>
    <property type="gene ID" value="BGLB027901"/>
</dbReference>
<feature type="compositionally biased region" description="Basic and acidic residues" evidence="1">
    <location>
        <begin position="295"/>
        <end position="318"/>
    </location>
</feature>
<dbReference type="KEGG" id="bgt:106069548"/>
<dbReference type="EnsemblMetazoa" id="BGLB027901-RB">
    <property type="protein sequence ID" value="BGLB027901-PB"/>
    <property type="gene ID" value="BGLB027901"/>
</dbReference>
<dbReference type="VEuPathDB" id="VectorBase:BGLB027901"/>
<dbReference type="RefSeq" id="XP_013084694.2">
    <property type="nucleotide sequence ID" value="XM_013229240.2"/>
</dbReference>
<dbReference type="OrthoDB" id="6094362at2759"/>
<evidence type="ECO:0000313" key="2">
    <source>
        <dbReference type="EnsemblMetazoa" id="BGLB027901-PA"/>
    </source>
</evidence>